<evidence type="ECO:0000256" key="1">
    <source>
        <dbReference type="SAM" id="Coils"/>
    </source>
</evidence>
<gene>
    <name evidence="3" type="ORF">SAMN05216313_11281</name>
</gene>
<organism evidence="3 4">
    <name type="scientific">Enterocloster lavalensis</name>
    <dbReference type="NCBI Taxonomy" id="460384"/>
    <lineage>
        <taxon>Bacteria</taxon>
        <taxon>Bacillati</taxon>
        <taxon>Bacillota</taxon>
        <taxon>Clostridia</taxon>
        <taxon>Lachnospirales</taxon>
        <taxon>Lachnospiraceae</taxon>
        <taxon>Enterocloster</taxon>
    </lineage>
</organism>
<dbReference type="Proteomes" id="UP000198508">
    <property type="component" value="Unassembled WGS sequence"/>
</dbReference>
<keyword evidence="1" id="KW-0175">Coiled coil</keyword>
<feature type="region of interest" description="Disordered" evidence="2">
    <location>
        <begin position="346"/>
        <end position="367"/>
    </location>
</feature>
<name>A0A1I0GNW9_9FIRM</name>
<evidence type="ECO:0000313" key="4">
    <source>
        <dbReference type="Proteomes" id="UP000198508"/>
    </source>
</evidence>
<evidence type="ECO:0000313" key="3">
    <source>
        <dbReference type="EMBL" id="SET72083.1"/>
    </source>
</evidence>
<feature type="coiled-coil region" evidence="1">
    <location>
        <begin position="432"/>
        <end position="515"/>
    </location>
</feature>
<proteinExistence type="predicted"/>
<dbReference type="RefSeq" id="WP_092364303.1">
    <property type="nucleotide sequence ID" value="NZ_DAINWJ010000021.1"/>
</dbReference>
<keyword evidence="4" id="KW-1185">Reference proteome</keyword>
<dbReference type="EMBL" id="FOIM01000012">
    <property type="protein sequence ID" value="SET72083.1"/>
    <property type="molecule type" value="Genomic_DNA"/>
</dbReference>
<protein>
    <recommendedName>
        <fullName evidence="5">DUF2325 domain-containing protein</fullName>
    </recommendedName>
</protein>
<accession>A0A1I0GNW9</accession>
<evidence type="ECO:0008006" key="5">
    <source>
        <dbReference type="Google" id="ProtNLM"/>
    </source>
</evidence>
<evidence type="ECO:0000256" key="2">
    <source>
        <dbReference type="SAM" id="MobiDB-lite"/>
    </source>
</evidence>
<dbReference type="AlphaFoldDB" id="A0A1I0GNW9"/>
<sequence length="628" mass="71858">MGQWNIICNGVCCYGRPKAAFVAKSMGVSAGARHTVMEMLMESGETEGLFRLIDAENGVAGLEARWGDDELERVFEAVYSKRLRNRREKLPEEARFFLAPIFELDHREIHVDSLPFLIYAMVRNQRCRTALKEATDREADRCYEAYRESDLREAAFFCWFLQEDRELARNAAGLLLLARRQAEGERCRALMEILNLGYKPLRNQIKKLNAFSGDNFSAALVDNSDMAENLSRMMVQMAIAEDLGIPVLHDYLFYIVLQMLLIYEEEMMSPPAGPACTREGERCYRKLQKENPHLESYHASFYLAGSEIMERGKAGAHGEAGARGKAGAHGEAGNAMGVWEAGNAMGRGETDKTASAPASPLPGGKWGIASPPEPMELLFLHYRLHPRMLAGIRLERRECEQIFSLFGSLSEEEYESILLAATLCKYIEQLHRRCEENQLEELRCRSRQIEERERQLVLRQEQLAQRERLIAGQREALERLAGDQTQKIQKLENALRELVERHEKEKEELASLRSFAYQLRAGQEEELPAHGREKLEGLRIEKSLVIGGHSNWQKKMRCHFPNSQFLACDNRNFDPSILRNKRYIIFNTDILKHASYNRIMAERKKGQKILYVHGNNVERCLGELAGQL</sequence>
<reference evidence="4" key="1">
    <citation type="submission" date="2016-10" db="EMBL/GenBank/DDBJ databases">
        <authorList>
            <person name="Varghese N."/>
            <person name="Submissions S."/>
        </authorList>
    </citation>
    <scope>NUCLEOTIDE SEQUENCE [LARGE SCALE GENOMIC DNA]</scope>
    <source>
        <strain evidence="4">NLAE-zl-G277</strain>
    </source>
</reference>